<organism evidence="12 13">
    <name type="scientific">Planotetraspora thailandica</name>
    <dbReference type="NCBI Taxonomy" id="487172"/>
    <lineage>
        <taxon>Bacteria</taxon>
        <taxon>Bacillati</taxon>
        <taxon>Actinomycetota</taxon>
        <taxon>Actinomycetes</taxon>
        <taxon>Streptosporangiales</taxon>
        <taxon>Streptosporangiaceae</taxon>
        <taxon>Planotetraspora</taxon>
    </lineage>
</organism>
<dbReference type="PRINTS" id="PR00294">
    <property type="entry name" value="SSBTLNINHBTR"/>
</dbReference>
<accession>A0A8J4DET5</accession>
<dbReference type="Proteomes" id="UP000605992">
    <property type="component" value="Unassembled WGS sequence"/>
</dbReference>
<dbReference type="Gene3D" id="3.30.350.10">
    <property type="entry name" value="Subtilisin inhibitor-like"/>
    <property type="match status" value="1"/>
</dbReference>
<comment type="similarity">
    <text evidence="2 8">Belongs to the protease inhibitor I16 (SSI) family.</text>
</comment>
<dbReference type="AlphaFoldDB" id="A0A8J4DET5"/>
<dbReference type="InterPro" id="IPR000691">
    <property type="entry name" value="Prot_inh_I16_SSI"/>
</dbReference>
<evidence type="ECO:0000256" key="8">
    <source>
        <dbReference type="RuleBase" id="RU003471"/>
    </source>
</evidence>
<feature type="chain" id="PRO_5035198904" description="Subtilisin inhibitor domain-containing protein" evidence="10">
    <location>
        <begin position="23"/>
        <end position="257"/>
    </location>
</feature>
<feature type="domain" description="Subtilisin inhibitor" evidence="11">
    <location>
        <begin position="157"/>
        <end position="243"/>
    </location>
</feature>
<comment type="subunit">
    <text evidence="3">Homodimer.</text>
</comment>
<dbReference type="InterPro" id="IPR023549">
    <property type="entry name" value="Subtilisin_inhibitor"/>
</dbReference>
<evidence type="ECO:0000313" key="13">
    <source>
        <dbReference type="Proteomes" id="UP000605992"/>
    </source>
</evidence>
<name>A0A8J4DET5_9ACTN</name>
<keyword evidence="4" id="KW-0964">Secreted</keyword>
<gene>
    <name evidence="12" type="ORF">Pth03_73090</name>
</gene>
<feature type="region of interest" description="Disordered" evidence="9">
    <location>
        <begin position="103"/>
        <end position="140"/>
    </location>
</feature>
<keyword evidence="7" id="KW-1015">Disulfide bond</keyword>
<reference evidence="12" key="1">
    <citation type="submission" date="2021-01" db="EMBL/GenBank/DDBJ databases">
        <title>Whole genome shotgun sequence of Planotetraspora thailandica NBRC 104271.</title>
        <authorList>
            <person name="Komaki H."/>
            <person name="Tamura T."/>
        </authorList>
    </citation>
    <scope>NUCLEOTIDE SEQUENCE</scope>
    <source>
        <strain evidence="12">NBRC 104271</strain>
    </source>
</reference>
<dbReference type="SUPFAM" id="SSF55399">
    <property type="entry name" value="Subtilisin inhibitor"/>
    <property type="match status" value="1"/>
</dbReference>
<keyword evidence="5 8" id="KW-0646">Protease inhibitor</keyword>
<feature type="compositionally biased region" description="Low complexity" evidence="9">
    <location>
        <begin position="103"/>
        <end position="112"/>
    </location>
</feature>
<evidence type="ECO:0000256" key="10">
    <source>
        <dbReference type="SAM" id="SignalP"/>
    </source>
</evidence>
<evidence type="ECO:0000256" key="4">
    <source>
        <dbReference type="ARBA" id="ARBA00022525"/>
    </source>
</evidence>
<keyword evidence="6 8" id="KW-0722">Serine protease inhibitor</keyword>
<evidence type="ECO:0000256" key="7">
    <source>
        <dbReference type="ARBA" id="ARBA00023157"/>
    </source>
</evidence>
<dbReference type="PROSITE" id="PS51257">
    <property type="entry name" value="PROKAR_LIPOPROTEIN"/>
    <property type="match status" value="1"/>
</dbReference>
<proteinExistence type="inferred from homology"/>
<dbReference type="EMBL" id="BOOR01000073">
    <property type="protein sequence ID" value="GII58920.1"/>
    <property type="molecule type" value="Genomic_DNA"/>
</dbReference>
<comment type="caution">
    <text evidence="12">The sequence shown here is derived from an EMBL/GenBank/DDBJ whole genome shotgun (WGS) entry which is preliminary data.</text>
</comment>
<dbReference type="Pfam" id="PF00720">
    <property type="entry name" value="SSI"/>
    <property type="match status" value="1"/>
</dbReference>
<dbReference type="GO" id="GO:0005576">
    <property type="term" value="C:extracellular region"/>
    <property type="evidence" value="ECO:0007669"/>
    <property type="project" value="UniProtKB-SubCell"/>
</dbReference>
<keyword evidence="13" id="KW-1185">Reference proteome</keyword>
<feature type="signal peptide" evidence="10">
    <location>
        <begin position="1"/>
        <end position="22"/>
    </location>
</feature>
<evidence type="ECO:0000256" key="9">
    <source>
        <dbReference type="SAM" id="MobiDB-lite"/>
    </source>
</evidence>
<sequence length="257" mass="25436">MKRLITVMAGAALAACPATAFAATAPGPPQPAGGSVTAPVAGPVAASATKPATKPAVGSATAPAAPALPGAPGVPAAGVPALPVAGAVPATAPKDPALAPATAPVAAGQATTGRPVSTGASGALAKPVAAQPPAKTEKQVRADIPIRKIRPIGSRARALHLTYAAGESARPPQRSSMLNCPATLGVRPVRAEACTVVEKVKGDLDQLQPTQGTVCPMMFSPVTVTANGVWDGRRVNFERTFGNACEMRSVTGSLFDI</sequence>
<evidence type="ECO:0000259" key="11">
    <source>
        <dbReference type="Pfam" id="PF00720"/>
    </source>
</evidence>
<evidence type="ECO:0000256" key="2">
    <source>
        <dbReference type="ARBA" id="ARBA00010472"/>
    </source>
</evidence>
<evidence type="ECO:0000256" key="5">
    <source>
        <dbReference type="ARBA" id="ARBA00022690"/>
    </source>
</evidence>
<comment type="subcellular location">
    <subcellularLocation>
        <location evidence="1">Secreted</location>
    </subcellularLocation>
</comment>
<evidence type="ECO:0000313" key="12">
    <source>
        <dbReference type="EMBL" id="GII58920.1"/>
    </source>
</evidence>
<evidence type="ECO:0000256" key="1">
    <source>
        <dbReference type="ARBA" id="ARBA00004613"/>
    </source>
</evidence>
<dbReference type="InterPro" id="IPR036819">
    <property type="entry name" value="Subtilisin_inhibitor-like_sf"/>
</dbReference>
<keyword evidence="10" id="KW-0732">Signal</keyword>
<evidence type="ECO:0000256" key="6">
    <source>
        <dbReference type="ARBA" id="ARBA00022900"/>
    </source>
</evidence>
<protein>
    <recommendedName>
        <fullName evidence="11">Subtilisin inhibitor domain-containing protein</fullName>
    </recommendedName>
</protein>
<dbReference type="GO" id="GO:0004867">
    <property type="term" value="F:serine-type endopeptidase inhibitor activity"/>
    <property type="evidence" value="ECO:0007669"/>
    <property type="project" value="UniProtKB-KW"/>
</dbReference>
<evidence type="ECO:0000256" key="3">
    <source>
        <dbReference type="ARBA" id="ARBA00011738"/>
    </source>
</evidence>